<dbReference type="EMBL" id="AXNT01000065">
    <property type="protein sequence ID" value="KGM02121.1"/>
    <property type="molecule type" value="Genomic_DNA"/>
</dbReference>
<name>A0A0A0BA05_9CELL</name>
<dbReference type="STRING" id="1408250.Q760_15400"/>
<dbReference type="GO" id="GO:0016757">
    <property type="term" value="F:glycosyltransferase activity"/>
    <property type="evidence" value="ECO:0007669"/>
    <property type="project" value="InterPro"/>
</dbReference>
<dbReference type="RefSeq" id="WP_034629940.1">
    <property type="nucleotide sequence ID" value="NZ_AXNT01000065.1"/>
</dbReference>
<keyword evidence="5" id="KW-1185">Reference proteome</keyword>
<gene>
    <name evidence="4" type="ORF">Q760_15400</name>
</gene>
<reference evidence="4 5" key="1">
    <citation type="submission" date="2013-10" db="EMBL/GenBank/DDBJ databases">
        <authorList>
            <person name="Wang G."/>
            <person name="Zhuang W."/>
        </authorList>
    </citation>
    <scope>NUCLEOTIDE SEQUENCE [LARGE SCALE GENOMIC DNA]</scope>
    <source>
        <strain evidence="4 5">DSM 20118</strain>
    </source>
</reference>
<dbReference type="Proteomes" id="UP000029833">
    <property type="component" value="Unassembled WGS sequence"/>
</dbReference>
<proteinExistence type="predicted"/>
<evidence type="ECO:0000256" key="2">
    <source>
        <dbReference type="ARBA" id="ARBA00022679"/>
    </source>
</evidence>
<feature type="domain" description="Glycosyl transferase family 1" evidence="3">
    <location>
        <begin position="208"/>
        <end position="338"/>
    </location>
</feature>
<evidence type="ECO:0000256" key="1">
    <source>
        <dbReference type="ARBA" id="ARBA00021292"/>
    </source>
</evidence>
<dbReference type="Pfam" id="PF00534">
    <property type="entry name" value="Glycos_transf_1"/>
    <property type="match status" value="1"/>
</dbReference>
<evidence type="ECO:0000313" key="4">
    <source>
        <dbReference type="EMBL" id="KGM02121.1"/>
    </source>
</evidence>
<evidence type="ECO:0000313" key="5">
    <source>
        <dbReference type="Proteomes" id="UP000029833"/>
    </source>
</evidence>
<dbReference type="InterPro" id="IPR001296">
    <property type="entry name" value="Glyco_trans_1"/>
</dbReference>
<comment type="caution">
    <text evidence="4">The sequence shown here is derived from an EMBL/GenBank/DDBJ whole genome shotgun (WGS) entry which is preliminary data.</text>
</comment>
<evidence type="ECO:0000259" key="3">
    <source>
        <dbReference type="Pfam" id="PF00534"/>
    </source>
</evidence>
<dbReference type="InterPro" id="IPR050194">
    <property type="entry name" value="Glycosyltransferase_grp1"/>
</dbReference>
<dbReference type="Gene3D" id="3.40.50.2000">
    <property type="entry name" value="Glycogen Phosphorylase B"/>
    <property type="match status" value="2"/>
</dbReference>
<dbReference type="AlphaFoldDB" id="A0A0A0BA05"/>
<dbReference type="PANTHER" id="PTHR45947:SF3">
    <property type="entry name" value="SULFOQUINOVOSYL TRANSFERASE SQD2"/>
    <property type="match status" value="1"/>
</dbReference>
<accession>A0A0A0BA05</accession>
<organism evidence="4 5">
    <name type="scientific">Cellulomonas cellasea DSM 20118</name>
    <dbReference type="NCBI Taxonomy" id="1408250"/>
    <lineage>
        <taxon>Bacteria</taxon>
        <taxon>Bacillati</taxon>
        <taxon>Actinomycetota</taxon>
        <taxon>Actinomycetes</taxon>
        <taxon>Micrococcales</taxon>
        <taxon>Cellulomonadaceae</taxon>
        <taxon>Cellulomonas</taxon>
    </lineage>
</organism>
<sequence>MPERGVLVHEWLSRTGGSENVFDAMVGAFPEADLLCLWSDVPDRYPGRTLTETWLGRTPLRRNKAAAAPLVPATWRNRRPGGYDWALVSSHMFAHHVSFVDQPADFRKYVYVHSPARYLWNPELDARGRGILPRLVAPALRSVDRTRAQEAVSVAANSMFVRERVRSTWHRDAHVVYPPVDVRRISRTARWADALDPSDAVVLASLPDQFLLGASRFVRYKRLDLVIEAGEIAGLPVVLAGAGPEEAALRDRAARASVPVHVLRGPTDSLLFALYQAALAFVFPAVEDFGIMPVEAMAAGTPVVVGPVGGARESVEDGVTGAVAESTDPHALAEAVERCARLLPVDCVRRAEEFDADVFDRELRSWVSPVASVEEPRA</sequence>
<dbReference type="PANTHER" id="PTHR45947">
    <property type="entry name" value="SULFOQUINOVOSYL TRANSFERASE SQD2"/>
    <property type="match status" value="1"/>
</dbReference>
<protein>
    <recommendedName>
        <fullName evidence="1">D-inositol 3-phosphate glycosyltransferase</fullName>
    </recommendedName>
</protein>
<dbReference type="SUPFAM" id="SSF53756">
    <property type="entry name" value="UDP-Glycosyltransferase/glycogen phosphorylase"/>
    <property type="match status" value="1"/>
</dbReference>
<keyword evidence="2 4" id="KW-0808">Transferase</keyword>